<dbReference type="GO" id="GO:0016874">
    <property type="term" value="F:ligase activity"/>
    <property type="evidence" value="ECO:0007669"/>
    <property type="project" value="UniProtKB-KW"/>
</dbReference>
<dbReference type="RefSeq" id="WP_130293338.1">
    <property type="nucleotide sequence ID" value="NZ_SHKL01000001.1"/>
</dbReference>
<organism evidence="1 2">
    <name type="scientific">Pseudonocardia sediminis</name>
    <dbReference type="NCBI Taxonomy" id="1397368"/>
    <lineage>
        <taxon>Bacteria</taxon>
        <taxon>Bacillati</taxon>
        <taxon>Actinomycetota</taxon>
        <taxon>Actinomycetes</taxon>
        <taxon>Pseudonocardiales</taxon>
        <taxon>Pseudonocardiaceae</taxon>
        <taxon>Pseudonocardia</taxon>
    </lineage>
</organism>
<evidence type="ECO:0000313" key="2">
    <source>
        <dbReference type="Proteomes" id="UP000291591"/>
    </source>
</evidence>
<name>A0A4Q7V8A2_PSEST</name>
<evidence type="ECO:0000313" key="1">
    <source>
        <dbReference type="EMBL" id="RZT89063.1"/>
    </source>
</evidence>
<reference evidence="1 2" key="1">
    <citation type="submission" date="2019-02" db="EMBL/GenBank/DDBJ databases">
        <title>Sequencing the genomes of 1000 actinobacteria strains.</title>
        <authorList>
            <person name="Klenk H.-P."/>
        </authorList>
    </citation>
    <scope>NUCLEOTIDE SEQUENCE [LARGE SCALE GENOMIC DNA]</scope>
    <source>
        <strain evidence="1 2">DSM 45779</strain>
    </source>
</reference>
<keyword evidence="1" id="KW-0436">Ligase</keyword>
<dbReference type="OrthoDB" id="793003at2"/>
<gene>
    <name evidence="1" type="ORF">EV383_6020</name>
</gene>
<protein>
    <submittedName>
        <fullName evidence="1">2'-5' RNA ligase superfamily protein</fullName>
    </submittedName>
</protein>
<dbReference type="AlphaFoldDB" id="A0A4Q7V8A2"/>
<dbReference type="Gene3D" id="3.90.1140.10">
    <property type="entry name" value="Cyclic phosphodiesterase"/>
    <property type="match status" value="1"/>
</dbReference>
<sequence>MADRPLILTALLEESAQEHFDDLRRRHFPSDRNHLAAHLTLFHHLPGDQEPAVDAAVAEATERPPLTARVSAVRLLGRGVAFDLRCPELTGLRRDLAARWEPWLTRQDSGKSDLHVTVQNKVTPAAARSLYDDLSAGFEPYDVPVVGLALWHYLGGPWSEGPRHLFDHS</sequence>
<dbReference type="Proteomes" id="UP000291591">
    <property type="component" value="Unassembled WGS sequence"/>
</dbReference>
<comment type="caution">
    <text evidence="1">The sequence shown here is derived from an EMBL/GenBank/DDBJ whole genome shotgun (WGS) entry which is preliminary data.</text>
</comment>
<proteinExistence type="predicted"/>
<dbReference type="Pfam" id="PF13563">
    <property type="entry name" value="2_5_RNA_ligase2"/>
    <property type="match status" value="1"/>
</dbReference>
<dbReference type="EMBL" id="SHKL01000001">
    <property type="protein sequence ID" value="RZT89063.1"/>
    <property type="molecule type" value="Genomic_DNA"/>
</dbReference>
<accession>A0A4Q7V8A2</accession>
<keyword evidence="2" id="KW-1185">Reference proteome</keyword>